<evidence type="ECO:0000256" key="6">
    <source>
        <dbReference type="RuleBase" id="RU000667"/>
    </source>
</evidence>
<organism evidence="8 9">
    <name type="scientific">endosymbiont of Rhynchophorus ferrugineus</name>
    <dbReference type="NCBI Taxonomy" id="1972133"/>
    <lineage>
        <taxon>Bacteria</taxon>
        <taxon>Pseudomonadati</taxon>
        <taxon>Pseudomonadota</taxon>
        <taxon>Gammaproteobacteria</taxon>
        <taxon>Candidatus Nardonella</taxon>
    </lineage>
</organism>
<accession>A0A2Z5T3P1</accession>
<dbReference type="NCBIfam" id="TIGR00030">
    <property type="entry name" value="S21p"/>
    <property type="match status" value="1"/>
</dbReference>
<dbReference type="InterPro" id="IPR001911">
    <property type="entry name" value="Ribosomal_bS21"/>
</dbReference>
<dbReference type="RefSeq" id="WP_148708371.1">
    <property type="nucleotide sequence ID" value="NZ_AP018161.1"/>
</dbReference>
<keyword evidence="2 5" id="KW-0689">Ribosomal protein</keyword>
<dbReference type="Proteomes" id="UP000289537">
    <property type="component" value="Chromosome"/>
</dbReference>
<evidence type="ECO:0000256" key="1">
    <source>
        <dbReference type="ARBA" id="ARBA00006640"/>
    </source>
</evidence>
<dbReference type="GO" id="GO:1990904">
    <property type="term" value="C:ribonucleoprotein complex"/>
    <property type="evidence" value="ECO:0007669"/>
    <property type="project" value="UniProtKB-KW"/>
</dbReference>
<dbReference type="InterPro" id="IPR038380">
    <property type="entry name" value="Ribosomal_bS21_sf"/>
</dbReference>
<proteinExistence type="inferred from homology"/>
<evidence type="ECO:0000256" key="7">
    <source>
        <dbReference type="SAM" id="MobiDB-lite"/>
    </source>
</evidence>
<dbReference type="HAMAP" id="MF_00358">
    <property type="entry name" value="Ribosomal_bS21"/>
    <property type="match status" value="1"/>
</dbReference>
<dbReference type="PANTHER" id="PTHR21109">
    <property type="entry name" value="MITOCHONDRIAL 28S RIBOSOMAL PROTEIN S21"/>
    <property type="match status" value="1"/>
</dbReference>
<evidence type="ECO:0000256" key="5">
    <source>
        <dbReference type="HAMAP-Rule" id="MF_00358"/>
    </source>
</evidence>
<dbReference type="Gene3D" id="1.20.5.1150">
    <property type="entry name" value="Ribosomal protein S8"/>
    <property type="match status" value="1"/>
</dbReference>
<keyword evidence="9" id="KW-1185">Reference proteome</keyword>
<reference evidence="8 9" key="1">
    <citation type="journal article" date="2017" name="Proc. Natl. Acad. Sci. U.S.A.">
        <title>Small genome symbiont underlies cuticle hardness in beetles.</title>
        <authorList>
            <person name="Anbutsu H."/>
            <person name="Moriyama M."/>
            <person name="Nikoh N."/>
            <person name="Hosokawa T."/>
            <person name="Futahashi R."/>
            <person name="Tanahashi M."/>
            <person name="Meng X.Y."/>
            <person name="Kuriwada T."/>
            <person name="Mori N."/>
            <person name="Oshima K."/>
            <person name="Hattori M."/>
            <person name="Fujie M."/>
            <person name="Satoh N."/>
            <person name="Maeda T."/>
            <person name="Shigenobu S."/>
            <person name="Koga R."/>
            <person name="Fukatsu T."/>
        </authorList>
    </citation>
    <scope>NUCLEOTIDE SEQUENCE [LARGE SCALE GENOMIC DNA]</scope>
    <source>
        <strain evidence="8">NARRFE1</strain>
    </source>
</reference>
<dbReference type="KEGG" id="eor:NARRFE1_00700"/>
<dbReference type="Pfam" id="PF01165">
    <property type="entry name" value="Ribosomal_S21"/>
    <property type="match status" value="1"/>
</dbReference>
<sequence>MITINIKENENFETCLRKFKKTCDKLGIISECKSRKFHEKPSTKRKNSKSSKKKKK</sequence>
<feature type="region of interest" description="Disordered" evidence="7">
    <location>
        <begin position="36"/>
        <end position="56"/>
    </location>
</feature>
<evidence type="ECO:0000256" key="2">
    <source>
        <dbReference type="ARBA" id="ARBA00022980"/>
    </source>
</evidence>
<evidence type="ECO:0000313" key="8">
    <source>
        <dbReference type="EMBL" id="BBA85021.1"/>
    </source>
</evidence>
<dbReference type="PRINTS" id="PR00976">
    <property type="entry name" value="RIBOSOMALS21"/>
</dbReference>
<evidence type="ECO:0000256" key="3">
    <source>
        <dbReference type="ARBA" id="ARBA00023274"/>
    </source>
</evidence>
<evidence type="ECO:0000256" key="4">
    <source>
        <dbReference type="ARBA" id="ARBA00035135"/>
    </source>
</evidence>
<dbReference type="OrthoDB" id="9799244at2"/>
<dbReference type="GO" id="GO:0003735">
    <property type="term" value="F:structural constituent of ribosome"/>
    <property type="evidence" value="ECO:0007669"/>
    <property type="project" value="InterPro"/>
</dbReference>
<evidence type="ECO:0000313" key="9">
    <source>
        <dbReference type="Proteomes" id="UP000289537"/>
    </source>
</evidence>
<keyword evidence="3 5" id="KW-0687">Ribonucleoprotein</keyword>
<comment type="similarity">
    <text evidence="1 5 6">Belongs to the bacterial ribosomal protein bS21 family.</text>
</comment>
<dbReference type="PANTHER" id="PTHR21109:SF22">
    <property type="entry name" value="SMALL RIBOSOMAL SUBUNIT PROTEIN BS21"/>
    <property type="match status" value="1"/>
</dbReference>
<dbReference type="GO" id="GO:0006412">
    <property type="term" value="P:translation"/>
    <property type="evidence" value="ECO:0007669"/>
    <property type="project" value="UniProtKB-UniRule"/>
</dbReference>
<dbReference type="EMBL" id="AP018161">
    <property type="protein sequence ID" value="BBA85021.1"/>
    <property type="molecule type" value="Genomic_DNA"/>
</dbReference>
<protein>
    <recommendedName>
        <fullName evidence="4 5">Small ribosomal subunit protein bS21</fullName>
    </recommendedName>
</protein>
<dbReference type="AlphaFoldDB" id="A0A2Z5T3P1"/>
<name>A0A2Z5T3P1_9GAMM</name>
<gene>
    <name evidence="5 8" type="primary">rpsU</name>
    <name evidence="8" type="ORF">NARRFE1_00700</name>
</gene>
<dbReference type="GO" id="GO:0005840">
    <property type="term" value="C:ribosome"/>
    <property type="evidence" value="ECO:0007669"/>
    <property type="project" value="UniProtKB-KW"/>
</dbReference>